<feature type="transmembrane region" description="Helical" evidence="6">
    <location>
        <begin position="161"/>
        <end position="182"/>
    </location>
</feature>
<reference evidence="8 9" key="1">
    <citation type="submission" date="2022-10" db="EMBL/GenBank/DDBJ databases">
        <title>Luteolibacter arcticus strain CCTCC AB 2014275, whole genome shotgun sequencing project.</title>
        <authorList>
            <person name="Zhao G."/>
            <person name="Shen L."/>
        </authorList>
    </citation>
    <scope>NUCLEOTIDE SEQUENCE [LARGE SCALE GENOMIC DNA]</scope>
    <source>
        <strain evidence="8 9">CCTCC AB 2014275</strain>
    </source>
</reference>
<evidence type="ECO:0000313" key="9">
    <source>
        <dbReference type="Proteomes" id="UP001320876"/>
    </source>
</evidence>
<evidence type="ECO:0000259" key="7">
    <source>
        <dbReference type="Pfam" id="PF09335"/>
    </source>
</evidence>
<gene>
    <name evidence="8" type="ORF">OKA05_16415</name>
</gene>
<keyword evidence="2 6" id="KW-1003">Cell membrane</keyword>
<dbReference type="EMBL" id="JAPDDT010000007">
    <property type="protein sequence ID" value="MCW1924152.1"/>
    <property type="molecule type" value="Genomic_DNA"/>
</dbReference>
<evidence type="ECO:0000256" key="1">
    <source>
        <dbReference type="ARBA" id="ARBA00004651"/>
    </source>
</evidence>
<feature type="transmembrane region" description="Helical" evidence="6">
    <location>
        <begin position="102"/>
        <end position="121"/>
    </location>
</feature>
<keyword evidence="5 6" id="KW-0472">Membrane</keyword>
<dbReference type="InterPro" id="IPR032816">
    <property type="entry name" value="VTT_dom"/>
</dbReference>
<protein>
    <recommendedName>
        <fullName evidence="6">TVP38/TMEM64 family membrane protein</fullName>
    </recommendedName>
</protein>
<name>A0ABT3GKX3_9BACT</name>
<feature type="transmembrane region" description="Helical" evidence="6">
    <location>
        <begin position="50"/>
        <end position="72"/>
    </location>
</feature>
<accession>A0ABT3GKX3</accession>
<keyword evidence="9" id="KW-1185">Reference proteome</keyword>
<evidence type="ECO:0000256" key="3">
    <source>
        <dbReference type="ARBA" id="ARBA00022692"/>
    </source>
</evidence>
<sequence length="191" mass="20927">MDQLLVWKDRLLEVLNTAPPALFLAGMVLLPLGPFPVSVLFVLAGARFGAVAGFGLGMLALAVNMTLGYWLARRVVRTPLERWLTGRGIAVPRLGSEDELRFLLLFRIAPGMPLFLQNYILGLAEVGFGRYLAVSLLAQLPYAVGFVWIGQALTESSAWKVVLTVAGVVALALLVSLLRSWLSRRQPVREE</sequence>
<dbReference type="InterPro" id="IPR015414">
    <property type="entry name" value="TMEM64"/>
</dbReference>
<feature type="transmembrane region" description="Helical" evidence="6">
    <location>
        <begin position="20"/>
        <end position="43"/>
    </location>
</feature>
<comment type="subcellular location">
    <subcellularLocation>
        <location evidence="1 6">Cell membrane</location>
        <topology evidence="1 6">Multi-pass membrane protein</topology>
    </subcellularLocation>
</comment>
<dbReference type="RefSeq" id="WP_264488260.1">
    <property type="nucleotide sequence ID" value="NZ_JAPDDT010000007.1"/>
</dbReference>
<evidence type="ECO:0000313" key="8">
    <source>
        <dbReference type="EMBL" id="MCW1924152.1"/>
    </source>
</evidence>
<dbReference type="PANTHER" id="PTHR12677">
    <property type="entry name" value="GOLGI APPARATUS MEMBRANE PROTEIN TVP38-RELATED"/>
    <property type="match status" value="1"/>
</dbReference>
<proteinExistence type="inferred from homology"/>
<dbReference type="PANTHER" id="PTHR12677:SF59">
    <property type="entry name" value="GOLGI APPARATUS MEMBRANE PROTEIN TVP38-RELATED"/>
    <property type="match status" value="1"/>
</dbReference>
<dbReference type="Pfam" id="PF09335">
    <property type="entry name" value="VTT_dom"/>
    <property type="match status" value="1"/>
</dbReference>
<keyword evidence="4 6" id="KW-1133">Transmembrane helix</keyword>
<evidence type="ECO:0000256" key="5">
    <source>
        <dbReference type="ARBA" id="ARBA00023136"/>
    </source>
</evidence>
<evidence type="ECO:0000256" key="2">
    <source>
        <dbReference type="ARBA" id="ARBA00022475"/>
    </source>
</evidence>
<evidence type="ECO:0000256" key="4">
    <source>
        <dbReference type="ARBA" id="ARBA00022989"/>
    </source>
</evidence>
<feature type="domain" description="VTT" evidence="7">
    <location>
        <begin position="35"/>
        <end position="151"/>
    </location>
</feature>
<dbReference type="Proteomes" id="UP001320876">
    <property type="component" value="Unassembled WGS sequence"/>
</dbReference>
<evidence type="ECO:0000256" key="6">
    <source>
        <dbReference type="RuleBase" id="RU366058"/>
    </source>
</evidence>
<keyword evidence="3 6" id="KW-0812">Transmembrane</keyword>
<comment type="caution">
    <text evidence="8">The sequence shown here is derived from an EMBL/GenBank/DDBJ whole genome shotgun (WGS) entry which is preliminary data.</text>
</comment>
<organism evidence="8 9">
    <name type="scientific">Luteolibacter arcticus</name>
    <dbReference type="NCBI Taxonomy" id="1581411"/>
    <lineage>
        <taxon>Bacteria</taxon>
        <taxon>Pseudomonadati</taxon>
        <taxon>Verrucomicrobiota</taxon>
        <taxon>Verrucomicrobiia</taxon>
        <taxon>Verrucomicrobiales</taxon>
        <taxon>Verrucomicrobiaceae</taxon>
        <taxon>Luteolibacter</taxon>
    </lineage>
</organism>
<comment type="similarity">
    <text evidence="6">Belongs to the TVP38/TMEM64 family.</text>
</comment>
<feature type="transmembrane region" description="Helical" evidence="6">
    <location>
        <begin position="128"/>
        <end position="149"/>
    </location>
</feature>